<dbReference type="Proteomes" id="UP000422108">
    <property type="component" value="Chromosome"/>
</dbReference>
<protein>
    <recommendedName>
        <fullName evidence="2">CRISPR type III-associated protein domain-containing protein</fullName>
    </recommendedName>
</protein>
<proteinExistence type="predicted"/>
<dbReference type="InterPro" id="IPR052216">
    <property type="entry name" value="CRISPR_Csm3_endoribonuclease"/>
</dbReference>
<accession>A0A5K8A483</accession>
<sequence length="220" mass="24467">MTTNYQLVLDIQSYWHPGTGKGSGSHVDAVVEKDRFGCPFVSGRMLKGLLRDAVFRGAHWGIFGDMAKCSPDRLVEALFGSIGFIDNRSRDETIPGLVRVGDALLRQDTREWLGREENQKYRSALYTDIYSTAIEFGTGVAKARSLRGQEVVIPLTLTSAMEIMPPEVYLGQSGEITGWAYKNAEQWIEQALPLIRAVGSNRTRGLGRVKIALKKEEACR</sequence>
<reference evidence="3 4" key="1">
    <citation type="submission" date="2019-11" db="EMBL/GenBank/DDBJ databases">
        <title>Comparative genomics of hydrocarbon-degrading Desulfosarcina strains.</title>
        <authorList>
            <person name="Watanabe M."/>
            <person name="Kojima H."/>
            <person name="Fukui M."/>
        </authorList>
    </citation>
    <scope>NUCLEOTIDE SEQUENCE [LARGE SCALE GENOMIC DNA]</scope>
    <source>
        <strain evidence="4">oXyS1</strain>
    </source>
</reference>
<evidence type="ECO:0000259" key="2">
    <source>
        <dbReference type="Pfam" id="PF03787"/>
    </source>
</evidence>
<dbReference type="RefSeq" id="WP_155308714.1">
    <property type="nucleotide sequence ID" value="NZ_AP021879.1"/>
</dbReference>
<dbReference type="PANTHER" id="PTHR35579">
    <property type="entry name" value="CRISPR SYSTEM CMS ENDORIBONUCLEASE CSM3"/>
    <property type="match status" value="1"/>
</dbReference>
<dbReference type="PANTHER" id="PTHR35579:SF3">
    <property type="entry name" value="CRISPR SYSTEM CMS ENDORIBONUCLEASE CSM3"/>
    <property type="match status" value="1"/>
</dbReference>
<dbReference type="Pfam" id="PF03787">
    <property type="entry name" value="RAMPs"/>
    <property type="match status" value="1"/>
</dbReference>
<dbReference type="AlphaFoldDB" id="A0A5K8A483"/>
<dbReference type="GO" id="GO:0051607">
    <property type="term" value="P:defense response to virus"/>
    <property type="evidence" value="ECO:0007669"/>
    <property type="project" value="UniProtKB-KW"/>
</dbReference>
<dbReference type="EMBL" id="AP021879">
    <property type="protein sequence ID" value="BBO87236.1"/>
    <property type="molecule type" value="Genomic_DNA"/>
</dbReference>
<feature type="domain" description="CRISPR type III-associated protein" evidence="2">
    <location>
        <begin position="11"/>
        <end position="210"/>
    </location>
</feature>
<keyword evidence="1" id="KW-0051">Antiviral defense</keyword>
<name>A0A5K8A483_9BACT</name>
<gene>
    <name evidence="3" type="ORF">DSCOOX_04160</name>
</gene>
<evidence type="ECO:0000313" key="4">
    <source>
        <dbReference type="Proteomes" id="UP000422108"/>
    </source>
</evidence>
<evidence type="ECO:0000256" key="1">
    <source>
        <dbReference type="ARBA" id="ARBA00023118"/>
    </source>
</evidence>
<evidence type="ECO:0000313" key="3">
    <source>
        <dbReference type="EMBL" id="BBO87236.1"/>
    </source>
</evidence>
<dbReference type="CDD" id="cd09726">
    <property type="entry name" value="RAMP_I_III"/>
    <property type="match status" value="1"/>
</dbReference>
<organism evidence="3 4">
    <name type="scientific">Desulfosarcina ovata subsp. ovata</name>
    <dbReference type="NCBI Taxonomy" id="2752305"/>
    <lineage>
        <taxon>Bacteria</taxon>
        <taxon>Pseudomonadati</taxon>
        <taxon>Thermodesulfobacteriota</taxon>
        <taxon>Desulfobacteria</taxon>
        <taxon>Desulfobacterales</taxon>
        <taxon>Desulfosarcinaceae</taxon>
        <taxon>Desulfosarcina</taxon>
    </lineage>
</organism>
<dbReference type="InterPro" id="IPR005537">
    <property type="entry name" value="RAMP_III_fam"/>
</dbReference>
<keyword evidence="4" id="KW-1185">Reference proteome</keyword>